<feature type="chain" id="PRO_5023035847" description="Secreted protein" evidence="1">
    <location>
        <begin position="28"/>
        <end position="72"/>
    </location>
</feature>
<evidence type="ECO:0000313" key="2">
    <source>
        <dbReference type="EMBL" id="KAA1261127.1"/>
    </source>
</evidence>
<evidence type="ECO:0000313" key="3">
    <source>
        <dbReference type="Proteomes" id="UP000322699"/>
    </source>
</evidence>
<keyword evidence="3" id="KW-1185">Reference proteome</keyword>
<dbReference type="EMBL" id="VRLW01000001">
    <property type="protein sequence ID" value="KAA1261127.1"/>
    <property type="molecule type" value="Genomic_DNA"/>
</dbReference>
<dbReference type="AlphaFoldDB" id="A0A5B1CIY9"/>
<accession>A0A5B1CIY9</accession>
<evidence type="ECO:0000256" key="1">
    <source>
        <dbReference type="SAM" id="SignalP"/>
    </source>
</evidence>
<gene>
    <name evidence="2" type="ORF">LF1_36710</name>
</gene>
<proteinExistence type="predicted"/>
<dbReference type="PROSITE" id="PS51257">
    <property type="entry name" value="PROKAR_LIPOPROTEIN"/>
    <property type="match status" value="1"/>
</dbReference>
<name>A0A5B1CIY9_9BACT</name>
<evidence type="ECO:0008006" key="4">
    <source>
        <dbReference type="Google" id="ProtNLM"/>
    </source>
</evidence>
<feature type="signal peptide" evidence="1">
    <location>
        <begin position="1"/>
        <end position="27"/>
    </location>
</feature>
<sequence precursor="true">MLSSNRHPMSRSACFLAFIGVVTLSLAGCDQSNEGVVTPKSEIDQYLEDNPDAQEAADKMFQAPGGAAKDKS</sequence>
<comment type="caution">
    <text evidence="2">The sequence shown here is derived from an EMBL/GenBank/DDBJ whole genome shotgun (WGS) entry which is preliminary data.</text>
</comment>
<dbReference type="Proteomes" id="UP000322699">
    <property type="component" value="Unassembled WGS sequence"/>
</dbReference>
<reference evidence="2 3" key="1">
    <citation type="submission" date="2019-08" db="EMBL/GenBank/DDBJ databases">
        <title>Deep-cultivation of Planctomycetes and their phenomic and genomic characterization uncovers novel biology.</title>
        <authorList>
            <person name="Wiegand S."/>
            <person name="Jogler M."/>
            <person name="Boedeker C."/>
            <person name="Pinto D."/>
            <person name="Vollmers J."/>
            <person name="Rivas-Marin E."/>
            <person name="Kohn T."/>
            <person name="Peeters S.H."/>
            <person name="Heuer A."/>
            <person name="Rast P."/>
            <person name="Oberbeckmann S."/>
            <person name="Bunk B."/>
            <person name="Jeske O."/>
            <person name="Meyerdierks A."/>
            <person name="Storesund J.E."/>
            <person name="Kallscheuer N."/>
            <person name="Luecker S."/>
            <person name="Lage O.M."/>
            <person name="Pohl T."/>
            <person name="Merkel B.J."/>
            <person name="Hornburger P."/>
            <person name="Mueller R.-W."/>
            <person name="Bruemmer F."/>
            <person name="Labrenz M."/>
            <person name="Spormann A.M."/>
            <person name="Op Den Camp H."/>
            <person name="Overmann J."/>
            <person name="Amann R."/>
            <person name="Jetten M.S.M."/>
            <person name="Mascher T."/>
            <person name="Medema M.H."/>
            <person name="Devos D.P."/>
            <person name="Kaster A.-K."/>
            <person name="Ovreas L."/>
            <person name="Rohde M."/>
            <person name="Galperin M.Y."/>
            <person name="Jogler C."/>
        </authorList>
    </citation>
    <scope>NUCLEOTIDE SEQUENCE [LARGE SCALE GENOMIC DNA]</scope>
    <source>
        <strain evidence="2 3">LF1</strain>
    </source>
</reference>
<protein>
    <recommendedName>
        <fullName evidence="4">Secreted protein</fullName>
    </recommendedName>
</protein>
<keyword evidence="1" id="KW-0732">Signal</keyword>
<organism evidence="2 3">
    <name type="scientific">Rubripirellula obstinata</name>
    <dbReference type="NCBI Taxonomy" id="406547"/>
    <lineage>
        <taxon>Bacteria</taxon>
        <taxon>Pseudomonadati</taxon>
        <taxon>Planctomycetota</taxon>
        <taxon>Planctomycetia</taxon>
        <taxon>Pirellulales</taxon>
        <taxon>Pirellulaceae</taxon>
        <taxon>Rubripirellula</taxon>
    </lineage>
</organism>